<accession>A0A7W5ZZN9</accession>
<sequence length="53" mass="6085">MIDKFTIFLPHLLMALVIWRVLHRADLDDDPSLPGRKVPFRKPPQTTVESSDA</sequence>
<dbReference type="AlphaFoldDB" id="A0A7W5ZZN9"/>
<dbReference type="EMBL" id="JACICY010000014">
    <property type="protein sequence ID" value="MBB3862436.1"/>
    <property type="molecule type" value="Genomic_DNA"/>
</dbReference>
<evidence type="ECO:0000313" key="3">
    <source>
        <dbReference type="Proteomes" id="UP000562395"/>
    </source>
</evidence>
<reference evidence="2 3" key="1">
    <citation type="submission" date="2020-08" db="EMBL/GenBank/DDBJ databases">
        <title>Genomic Encyclopedia of Type Strains, Phase IV (KMG-IV): sequencing the most valuable type-strain genomes for metagenomic binning, comparative biology and taxonomic classification.</title>
        <authorList>
            <person name="Goeker M."/>
        </authorList>
    </citation>
    <scope>NUCLEOTIDE SEQUENCE [LARGE SCALE GENOMIC DNA]</scope>
    <source>
        <strain evidence="2 3">DSM 14552</strain>
    </source>
</reference>
<proteinExistence type="predicted"/>
<organism evidence="2 3">
    <name type="scientific">Novosphingobium hassiacum</name>
    <dbReference type="NCBI Taxonomy" id="173676"/>
    <lineage>
        <taxon>Bacteria</taxon>
        <taxon>Pseudomonadati</taxon>
        <taxon>Pseudomonadota</taxon>
        <taxon>Alphaproteobacteria</taxon>
        <taxon>Sphingomonadales</taxon>
        <taxon>Sphingomonadaceae</taxon>
        <taxon>Novosphingobium</taxon>
    </lineage>
</organism>
<feature type="compositionally biased region" description="Polar residues" evidence="1">
    <location>
        <begin position="44"/>
        <end position="53"/>
    </location>
</feature>
<evidence type="ECO:0000313" key="2">
    <source>
        <dbReference type="EMBL" id="MBB3862436.1"/>
    </source>
</evidence>
<comment type="caution">
    <text evidence="2">The sequence shown here is derived from an EMBL/GenBank/DDBJ whole genome shotgun (WGS) entry which is preliminary data.</text>
</comment>
<dbReference type="RefSeq" id="WP_183614924.1">
    <property type="nucleotide sequence ID" value="NZ_JACICY010000014.1"/>
</dbReference>
<keyword evidence="3" id="KW-1185">Reference proteome</keyword>
<dbReference type="Proteomes" id="UP000562395">
    <property type="component" value="Unassembled WGS sequence"/>
</dbReference>
<feature type="region of interest" description="Disordered" evidence="1">
    <location>
        <begin position="29"/>
        <end position="53"/>
    </location>
</feature>
<gene>
    <name evidence="2" type="ORF">GGQ88_003737</name>
</gene>
<protein>
    <submittedName>
        <fullName evidence="2">Uncharacterized protein</fullName>
    </submittedName>
</protein>
<evidence type="ECO:0000256" key="1">
    <source>
        <dbReference type="SAM" id="MobiDB-lite"/>
    </source>
</evidence>
<name>A0A7W5ZZN9_9SPHN</name>